<dbReference type="UniPathway" id="UPA00074">
    <property type="reaction ID" value="UER00125"/>
</dbReference>
<comment type="pathway">
    <text evidence="3 12">Purine metabolism; IMP biosynthesis via de novo pathway; N(1)-(5-phospho-D-ribosyl)glycinamide from 5-phospho-alpha-D-ribose 1-diphosphate: step 2/2.</text>
</comment>
<evidence type="ECO:0000256" key="3">
    <source>
        <dbReference type="ARBA" id="ARBA00005174"/>
    </source>
</evidence>
<dbReference type="SMART" id="SM01209">
    <property type="entry name" value="GARS_A"/>
    <property type="match status" value="1"/>
</dbReference>
<feature type="domain" description="ATP-grasp" evidence="14">
    <location>
        <begin position="104"/>
        <end position="309"/>
    </location>
</feature>
<proteinExistence type="inferred from homology"/>
<dbReference type="InterPro" id="IPR020559">
    <property type="entry name" value="PRibGlycinamide_synth_CS"/>
</dbReference>
<keyword evidence="6 13" id="KW-0547">Nucleotide-binding</keyword>
<keyword evidence="5 12" id="KW-0436">Ligase</keyword>
<dbReference type="GO" id="GO:0006189">
    <property type="term" value="P:'de novo' IMP biosynthetic process"/>
    <property type="evidence" value="ECO:0007669"/>
    <property type="project" value="UniProtKB-UniRule"/>
</dbReference>
<evidence type="ECO:0000256" key="13">
    <source>
        <dbReference type="PROSITE-ProRule" id="PRU00409"/>
    </source>
</evidence>
<keyword evidence="7 12" id="KW-0658">Purine biosynthesis</keyword>
<evidence type="ECO:0000256" key="9">
    <source>
        <dbReference type="ARBA" id="ARBA00038345"/>
    </source>
</evidence>
<dbReference type="PROSITE" id="PS50975">
    <property type="entry name" value="ATP_GRASP"/>
    <property type="match status" value="1"/>
</dbReference>
<reference evidence="15 16" key="1">
    <citation type="submission" date="2019-07" db="EMBL/GenBank/DDBJ databases">
        <title>Whole genome shotgun sequence of Cellulomonas terrae NBRC 100819.</title>
        <authorList>
            <person name="Hosoyama A."/>
            <person name="Uohara A."/>
            <person name="Ohji S."/>
            <person name="Ichikawa N."/>
        </authorList>
    </citation>
    <scope>NUCLEOTIDE SEQUENCE [LARGE SCALE GENOMIC DNA]</scope>
    <source>
        <strain evidence="15 16">NBRC 100819</strain>
    </source>
</reference>
<dbReference type="SUPFAM" id="SSF56059">
    <property type="entry name" value="Glutathione synthetase ATP-binding domain-like"/>
    <property type="match status" value="1"/>
</dbReference>
<comment type="cofactor">
    <cofactor evidence="2">
        <name>Mg(2+)</name>
        <dbReference type="ChEBI" id="CHEBI:18420"/>
    </cofactor>
</comment>
<dbReference type="InterPro" id="IPR011054">
    <property type="entry name" value="Rudment_hybrid_motif"/>
</dbReference>
<dbReference type="Gene3D" id="3.30.1490.20">
    <property type="entry name" value="ATP-grasp fold, A domain"/>
    <property type="match status" value="1"/>
</dbReference>
<dbReference type="Proteomes" id="UP000321049">
    <property type="component" value="Unassembled WGS sequence"/>
</dbReference>
<evidence type="ECO:0000256" key="5">
    <source>
        <dbReference type="ARBA" id="ARBA00022598"/>
    </source>
</evidence>
<dbReference type="EMBL" id="BJWH01000008">
    <property type="protein sequence ID" value="GEL98358.1"/>
    <property type="molecule type" value="Genomic_DNA"/>
</dbReference>
<dbReference type="SMART" id="SM01210">
    <property type="entry name" value="GARS_C"/>
    <property type="match status" value="1"/>
</dbReference>
<sequence length="434" mass="45289">MVVGSGGREHAIVHHLLTNDPSVEVIAAPGNPGIAGLCRTVDVAVTDVEGLTRLATDEQVDCAIVGPEVALDAGVADALRTRAVPVLGAGRDASRLETSKSWAKDLMIEAGIPTATAVRFQDSAAALAHIATHALPLVVKADGLAQGKGAVVCRTRAEAEQAVTAMLDTGVFGTSGSTVLVEQFLVGEEFSLMVFTDGDAFVPMPISQDHKPVGAGDSGPNTGGMGAYAPVPSLHGAEHLSIERIFVPLLAALRARGIDYRGVITANLIWTADGPHVIEFNARFGDPEAEVTLPLLETDLVTITRAVDGRSLHQLDVRWRDGSALCVVMAASGYPGAPRAGDAITLPTHPDAHSIVFHAGTSVRDGQLVTSGGRVLIVTGVGGSFAEARERAYATVDAIRFDGEHHRADIGWRSQAHLADVAAGRREPRDLAQV</sequence>
<comment type="similarity">
    <text evidence="9 12">Belongs to the GARS family.</text>
</comment>
<dbReference type="RefSeq" id="WP_222595453.1">
    <property type="nucleotide sequence ID" value="NZ_BJWH01000008.1"/>
</dbReference>
<evidence type="ECO:0000256" key="4">
    <source>
        <dbReference type="ARBA" id="ARBA00013255"/>
    </source>
</evidence>
<name>A0A511JK18_9CELL</name>
<evidence type="ECO:0000256" key="10">
    <source>
        <dbReference type="ARBA" id="ARBA00042242"/>
    </source>
</evidence>
<evidence type="ECO:0000256" key="8">
    <source>
        <dbReference type="ARBA" id="ARBA00022840"/>
    </source>
</evidence>
<dbReference type="GO" id="GO:0004637">
    <property type="term" value="F:phosphoribosylamine-glycine ligase activity"/>
    <property type="evidence" value="ECO:0007669"/>
    <property type="project" value="UniProtKB-UniRule"/>
</dbReference>
<evidence type="ECO:0000256" key="6">
    <source>
        <dbReference type="ARBA" id="ARBA00022741"/>
    </source>
</evidence>
<comment type="catalytic activity">
    <reaction evidence="12">
        <text>5-phospho-beta-D-ribosylamine + glycine + ATP = N(1)-(5-phospho-beta-D-ribosyl)glycinamide + ADP + phosphate + H(+)</text>
        <dbReference type="Rhea" id="RHEA:17453"/>
        <dbReference type="ChEBI" id="CHEBI:15378"/>
        <dbReference type="ChEBI" id="CHEBI:30616"/>
        <dbReference type="ChEBI" id="CHEBI:43474"/>
        <dbReference type="ChEBI" id="CHEBI:57305"/>
        <dbReference type="ChEBI" id="CHEBI:58681"/>
        <dbReference type="ChEBI" id="CHEBI:143788"/>
        <dbReference type="ChEBI" id="CHEBI:456216"/>
        <dbReference type="EC" id="6.3.4.13"/>
    </reaction>
</comment>
<dbReference type="PANTHER" id="PTHR43472">
    <property type="entry name" value="PHOSPHORIBOSYLAMINE--GLYCINE LIGASE"/>
    <property type="match status" value="1"/>
</dbReference>
<evidence type="ECO:0000259" key="14">
    <source>
        <dbReference type="PROSITE" id="PS50975"/>
    </source>
</evidence>
<evidence type="ECO:0000256" key="12">
    <source>
        <dbReference type="HAMAP-Rule" id="MF_00138"/>
    </source>
</evidence>
<dbReference type="HAMAP" id="MF_00138">
    <property type="entry name" value="GARS"/>
    <property type="match status" value="1"/>
</dbReference>
<keyword evidence="16" id="KW-1185">Reference proteome</keyword>
<dbReference type="SUPFAM" id="SSF52440">
    <property type="entry name" value="PreATP-grasp domain"/>
    <property type="match status" value="1"/>
</dbReference>
<dbReference type="InterPro" id="IPR011761">
    <property type="entry name" value="ATP-grasp"/>
</dbReference>
<dbReference type="Gene3D" id="3.40.50.20">
    <property type="match status" value="1"/>
</dbReference>
<evidence type="ECO:0000313" key="15">
    <source>
        <dbReference type="EMBL" id="GEL98358.1"/>
    </source>
</evidence>
<dbReference type="FunFam" id="3.90.600.10:FF:000001">
    <property type="entry name" value="Trifunctional purine biosynthetic protein adenosine-3"/>
    <property type="match status" value="1"/>
</dbReference>
<dbReference type="AlphaFoldDB" id="A0A511JK18"/>
<dbReference type="InterPro" id="IPR013815">
    <property type="entry name" value="ATP_grasp_subdomain_1"/>
</dbReference>
<evidence type="ECO:0000256" key="11">
    <source>
        <dbReference type="ARBA" id="ARBA00042864"/>
    </source>
</evidence>
<comment type="cofactor">
    <cofactor evidence="1">
        <name>Mn(2+)</name>
        <dbReference type="ChEBI" id="CHEBI:29035"/>
    </cofactor>
</comment>
<dbReference type="InterPro" id="IPR000115">
    <property type="entry name" value="PRibGlycinamide_synth"/>
</dbReference>
<dbReference type="Pfam" id="PF01071">
    <property type="entry name" value="GARS_A"/>
    <property type="match status" value="1"/>
</dbReference>
<dbReference type="InterPro" id="IPR020562">
    <property type="entry name" value="PRibGlycinamide_synth_N"/>
</dbReference>
<dbReference type="Pfam" id="PF02844">
    <property type="entry name" value="GARS_N"/>
    <property type="match status" value="1"/>
</dbReference>
<accession>A0A511JK18</accession>
<dbReference type="NCBIfam" id="TIGR00877">
    <property type="entry name" value="purD"/>
    <property type="match status" value="1"/>
</dbReference>
<dbReference type="Gene3D" id="3.90.600.10">
    <property type="entry name" value="Phosphoribosylglycinamide synthetase, C-terminal domain"/>
    <property type="match status" value="1"/>
</dbReference>
<evidence type="ECO:0000313" key="16">
    <source>
        <dbReference type="Proteomes" id="UP000321049"/>
    </source>
</evidence>
<keyword evidence="8 13" id="KW-0067">ATP-binding</keyword>
<dbReference type="Gene3D" id="3.30.470.20">
    <property type="entry name" value="ATP-grasp fold, B domain"/>
    <property type="match status" value="1"/>
</dbReference>
<evidence type="ECO:0000256" key="2">
    <source>
        <dbReference type="ARBA" id="ARBA00001946"/>
    </source>
</evidence>
<comment type="caution">
    <text evidence="15">The sequence shown here is derived from an EMBL/GenBank/DDBJ whole genome shotgun (WGS) entry which is preliminary data.</text>
</comment>
<gene>
    <name evidence="12 15" type="primary">purD</name>
    <name evidence="15" type="ORF">CTE05_19050</name>
</gene>
<evidence type="ECO:0000256" key="7">
    <source>
        <dbReference type="ARBA" id="ARBA00022755"/>
    </source>
</evidence>
<organism evidence="15 16">
    <name type="scientific">Cellulomonas terrae</name>
    <dbReference type="NCBI Taxonomy" id="311234"/>
    <lineage>
        <taxon>Bacteria</taxon>
        <taxon>Bacillati</taxon>
        <taxon>Actinomycetota</taxon>
        <taxon>Actinomycetes</taxon>
        <taxon>Micrococcales</taxon>
        <taxon>Cellulomonadaceae</taxon>
        <taxon>Cellulomonas</taxon>
    </lineage>
</organism>
<dbReference type="InterPro" id="IPR016185">
    <property type="entry name" value="PreATP-grasp_dom_sf"/>
</dbReference>
<dbReference type="PROSITE" id="PS00184">
    <property type="entry name" value="GARS"/>
    <property type="match status" value="1"/>
</dbReference>
<dbReference type="GO" id="GO:0009113">
    <property type="term" value="P:purine nucleobase biosynthetic process"/>
    <property type="evidence" value="ECO:0007669"/>
    <property type="project" value="InterPro"/>
</dbReference>
<dbReference type="PANTHER" id="PTHR43472:SF1">
    <property type="entry name" value="PHOSPHORIBOSYLAMINE--GLYCINE LIGASE, CHLOROPLASTIC"/>
    <property type="match status" value="1"/>
</dbReference>
<evidence type="ECO:0000256" key="1">
    <source>
        <dbReference type="ARBA" id="ARBA00001936"/>
    </source>
</evidence>
<dbReference type="GO" id="GO:0046872">
    <property type="term" value="F:metal ion binding"/>
    <property type="evidence" value="ECO:0007669"/>
    <property type="project" value="InterPro"/>
</dbReference>
<protein>
    <recommendedName>
        <fullName evidence="4 12">Phosphoribosylamine--glycine ligase</fullName>
        <ecNumber evidence="4 12">6.3.4.13</ecNumber>
    </recommendedName>
    <alternativeName>
        <fullName evidence="12">GARS</fullName>
    </alternativeName>
    <alternativeName>
        <fullName evidence="10 12">Glycinamide ribonucleotide synthetase</fullName>
    </alternativeName>
    <alternativeName>
        <fullName evidence="11 12">Phosphoribosylglycinamide synthetase</fullName>
    </alternativeName>
</protein>
<dbReference type="InterPro" id="IPR020561">
    <property type="entry name" value="PRibGlycinamid_synth_ATP-grasp"/>
</dbReference>
<dbReference type="InterPro" id="IPR020560">
    <property type="entry name" value="PRibGlycinamide_synth_C-dom"/>
</dbReference>
<dbReference type="SUPFAM" id="SSF51246">
    <property type="entry name" value="Rudiment single hybrid motif"/>
    <property type="match status" value="1"/>
</dbReference>
<dbReference type="Pfam" id="PF02843">
    <property type="entry name" value="GARS_C"/>
    <property type="match status" value="1"/>
</dbReference>
<dbReference type="EC" id="6.3.4.13" evidence="4 12"/>
<dbReference type="GO" id="GO:0005524">
    <property type="term" value="F:ATP binding"/>
    <property type="evidence" value="ECO:0007669"/>
    <property type="project" value="UniProtKB-UniRule"/>
</dbReference>
<dbReference type="InterPro" id="IPR037123">
    <property type="entry name" value="PRibGlycinamide_synth_C_sf"/>
</dbReference>